<organism evidence="3">
    <name type="scientific">Candida tenuis (strain ATCC 10573 / BCRC 21748 / CBS 615 / JCM 9827 / NBRC 10315 / NRRL Y-1498 / VKM Y-70)</name>
    <name type="common">Yeast</name>
    <name type="synonym">Yamadazyma tenuis</name>
    <dbReference type="NCBI Taxonomy" id="590646"/>
    <lineage>
        <taxon>Eukaryota</taxon>
        <taxon>Fungi</taxon>
        <taxon>Dikarya</taxon>
        <taxon>Ascomycota</taxon>
        <taxon>Saccharomycotina</taxon>
        <taxon>Pichiomycetes</taxon>
        <taxon>Debaryomycetaceae</taxon>
        <taxon>Yamadazyma</taxon>
    </lineage>
</organism>
<dbReference type="AlphaFoldDB" id="G3B0V4"/>
<gene>
    <name evidence="2" type="ORF">CANTEDRAFT_113584</name>
</gene>
<dbReference type="GeneID" id="18247032"/>
<evidence type="ECO:0000256" key="1">
    <source>
        <dbReference type="SAM" id="MobiDB-lite"/>
    </source>
</evidence>
<dbReference type="Proteomes" id="UP000000707">
    <property type="component" value="Unassembled WGS sequence"/>
</dbReference>
<protein>
    <submittedName>
        <fullName evidence="2">Uncharacterized protein</fullName>
    </submittedName>
</protein>
<accession>G3B0V4</accession>
<dbReference type="EMBL" id="GL996515">
    <property type="protein sequence ID" value="EGV64813.1"/>
    <property type="molecule type" value="Genomic_DNA"/>
</dbReference>
<evidence type="ECO:0000313" key="2">
    <source>
        <dbReference type="EMBL" id="EGV64813.1"/>
    </source>
</evidence>
<evidence type="ECO:0000313" key="3">
    <source>
        <dbReference type="Proteomes" id="UP000000707"/>
    </source>
</evidence>
<name>G3B0V4_CANTC</name>
<dbReference type="KEGG" id="cten:18247032"/>
<reference evidence="2 3" key="1">
    <citation type="journal article" date="2011" name="Proc. Natl. Acad. Sci. U.S.A.">
        <title>Comparative genomics of xylose-fermenting fungi for enhanced biofuel production.</title>
        <authorList>
            <person name="Wohlbach D.J."/>
            <person name="Kuo A."/>
            <person name="Sato T.K."/>
            <person name="Potts K.M."/>
            <person name="Salamov A.A."/>
            <person name="LaButti K.M."/>
            <person name="Sun H."/>
            <person name="Clum A."/>
            <person name="Pangilinan J.L."/>
            <person name="Lindquist E.A."/>
            <person name="Lucas S."/>
            <person name="Lapidus A."/>
            <person name="Jin M."/>
            <person name="Gunawan C."/>
            <person name="Balan V."/>
            <person name="Dale B.E."/>
            <person name="Jeffries T.W."/>
            <person name="Zinkel R."/>
            <person name="Barry K.W."/>
            <person name="Grigoriev I.V."/>
            <person name="Gasch A.P."/>
        </authorList>
    </citation>
    <scope>NUCLEOTIDE SEQUENCE [LARGE SCALE GENOMIC DNA]</scope>
    <source>
        <strain evidence="3">ATCC 10573 / BCRC 21748 / CBS 615 / JCM 9827 / NBRC 10315 / NRRL Y-1498 / VKM Y-70</strain>
    </source>
</reference>
<sequence>MFKQLGKFKDKAKKALDDLANTIEHQLVPRARSPVPVRVPVSGPRRKPFRNNYRDYSTSAPKFTSQFQVPVESTGLAQYALRTATANSAPRGTSVRLSQKLCSFYRTKLVESAFQWSFVNVMTRFTVINDKSRFYNSLTNTYDNVGCRVMMNNPLPVKQEVHGLTVSDIIGGLESKMAEITWCVDALKSLQQLGDLPASCGARIAVHFDNLTKKELSDLLADQQADFLPITENLATGWLSAMNKELFPGRIAPVRVGLSPYRVDSEDLSGSGYVSQLSL</sequence>
<proteinExistence type="predicted"/>
<dbReference type="HOGENOM" id="CLU_997476_0_0_1"/>
<dbReference type="RefSeq" id="XP_006685619.1">
    <property type="nucleotide sequence ID" value="XM_006685556.1"/>
</dbReference>
<feature type="region of interest" description="Disordered" evidence="1">
    <location>
        <begin position="35"/>
        <end position="55"/>
    </location>
</feature>
<keyword evidence="3" id="KW-1185">Reference proteome</keyword>